<dbReference type="InterPro" id="IPR021257">
    <property type="entry name" value="DUF2809"/>
</dbReference>
<proteinExistence type="predicted"/>
<feature type="transmembrane region" description="Helical" evidence="1">
    <location>
        <begin position="38"/>
        <end position="58"/>
    </location>
</feature>
<keyword evidence="1" id="KW-0812">Transmembrane</keyword>
<name>A0ABT6Y4D3_9BACT</name>
<dbReference type="Proteomes" id="UP001236507">
    <property type="component" value="Unassembled WGS sequence"/>
</dbReference>
<dbReference type="EMBL" id="JASHIF010000003">
    <property type="protein sequence ID" value="MDI9858428.1"/>
    <property type="molecule type" value="Genomic_DNA"/>
</dbReference>
<gene>
    <name evidence="2" type="ORF">QM524_04340</name>
</gene>
<keyword evidence="3" id="KW-1185">Reference proteome</keyword>
<comment type="caution">
    <text evidence="2">The sequence shown here is derived from an EMBL/GenBank/DDBJ whole genome shotgun (WGS) entry which is preliminary data.</text>
</comment>
<keyword evidence="1" id="KW-1133">Transmembrane helix</keyword>
<protein>
    <submittedName>
        <fullName evidence="2">DUF2809 domain-containing protein</fullName>
    </submittedName>
</protein>
<sequence>MKTPFFKAASYQCALYPFISIVLFGYEAYLALYAHDAFFRPFFGDFIAVIFAYTFLKCFYYRTKQYDKQLAAGALGVAYFLELLQKINFLEKTGLAKYKIMSMLIGSAFSWLDILAYTLGYLSIMLFLKRNHTR</sequence>
<dbReference type="RefSeq" id="WP_283343645.1">
    <property type="nucleotide sequence ID" value="NZ_JASHIF010000003.1"/>
</dbReference>
<accession>A0ABT6Y4D3</accession>
<dbReference type="Pfam" id="PF10990">
    <property type="entry name" value="DUF2809"/>
    <property type="match status" value="1"/>
</dbReference>
<organism evidence="2 3">
    <name type="scientific">Flectobacillus roseus</name>
    <dbReference type="NCBI Taxonomy" id="502259"/>
    <lineage>
        <taxon>Bacteria</taxon>
        <taxon>Pseudomonadati</taxon>
        <taxon>Bacteroidota</taxon>
        <taxon>Cytophagia</taxon>
        <taxon>Cytophagales</taxon>
        <taxon>Flectobacillaceae</taxon>
        <taxon>Flectobacillus</taxon>
    </lineage>
</organism>
<evidence type="ECO:0000256" key="1">
    <source>
        <dbReference type="SAM" id="Phobius"/>
    </source>
</evidence>
<feature type="transmembrane region" description="Helical" evidence="1">
    <location>
        <begin position="12"/>
        <end position="32"/>
    </location>
</feature>
<feature type="transmembrane region" description="Helical" evidence="1">
    <location>
        <begin position="108"/>
        <end position="128"/>
    </location>
</feature>
<reference evidence="2 3" key="1">
    <citation type="submission" date="2023-05" db="EMBL/GenBank/DDBJ databases">
        <title>Novel species of genus Flectobacillus isolated from stream in China.</title>
        <authorList>
            <person name="Lu H."/>
        </authorList>
    </citation>
    <scope>NUCLEOTIDE SEQUENCE [LARGE SCALE GENOMIC DNA]</scope>
    <source>
        <strain evidence="2 3">KCTC 42575</strain>
    </source>
</reference>
<evidence type="ECO:0000313" key="3">
    <source>
        <dbReference type="Proteomes" id="UP001236507"/>
    </source>
</evidence>
<evidence type="ECO:0000313" key="2">
    <source>
        <dbReference type="EMBL" id="MDI9858428.1"/>
    </source>
</evidence>
<keyword evidence="1" id="KW-0472">Membrane</keyword>